<reference evidence="1 2" key="2">
    <citation type="submission" date="2008-11" db="EMBL/GenBank/DDBJ databases">
        <authorList>
            <person name="Fulton L."/>
            <person name="Clifton S."/>
            <person name="Fulton B."/>
            <person name="Xu J."/>
            <person name="Minx P."/>
            <person name="Pepin K.H."/>
            <person name="Johnson M."/>
            <person name="Bhonagiri V."/>
            <person name="Nash W.E."/>
            <person name="Mardis E.R."/>
            <person name="Wilson R.K."/>
        </authorList>
    </citation>
    <scope>NUCLEOTIDE SEQUENCE [LARGE SCALE GENOMIC DNA]</scope>
    <source>
        <strain evidence="1 2">ATCC 43243</strain>
    </source>
</reference>
<keyword evidence="2" id="KW-1185">Reference proteome</keyword>
<dbReference type="eggNOG" id="ENOG5032YV4">
    <property type="taxonomic scope" value="Bacteria"/>
</dbReference>
<accession>B7APW7</accession>
<dbReference type="AlphaFoldDB" id="B7APW7"/>
<comment type="caution">
    <text evidence="1">The sequence shown here is derived from an EMBL/GenBank/DDBJ whole genome shotgun (WGS) entry which is preliminary data.</text>
</comment>
<dbReference type="Proteomes" id="UP000003136">
    <property type="component" value="Unassembled WGS sequence"/>
</dbReference>
<evidence type="ECO:0000313" key="1">
    <source>
        <dbReference type="EMBL" id="EEC57739.1"/>
    </source>
</evidence>
<sequence length="87" mass="9971">MEKITCLTDNNEPVVFFVLEQTRINGKNYLLVTDVEDENVDADAYILKDESQDSDSEASYVIVDDDDELEYVSQIFAELLDDVDIEK</sequence>
<name>B7APW7_9FIRM</name>
<evidence type="ECO:0000313" key="2">
    <source>
        <dbReference type="Proteomes" id="UP000003136"/>
    </source>
</evidence>
<gene>
    <name evidence="1" type="ORF">BACPEC_00723</name>
</gene>
<dbReference type="EMBL" id="ABVQ01000035">
    <property type="protein sequence ID" value="EEC57739.1"/>
    <property type="molecule type" value="Genomic_DNA"/>
</dbReference>
<dbReference type="STRING" id="483218.BACPEC_00723"/>
<protein>
    <recommendedName>
        <fullName evidence="3">DUF1292 domain-containing protein</fullName>
    </recommendedName>
</protein>
<dbReference type="HOGENOM" id="CLU_146610_5_1_9"/>
<proteinExistence type="predicted"/>
<organism evidence="1 2">
    <name type="scientific">[Bacteroides] pectinophilus ATCC 43243</name>
    <dbReference type="NCBI Taxonomy" id="483218"/>
    <lineage>
        <taxon>Bacteria</taxon>
        <taxon>Bacillati</taxon>
        <taxon>Bacillota</taxon>
        <taxon>Clostridia</taxon>
        <taxon>Eubacteriales</taxon>
    </lineage>
</organism>
<reference evidence="1 2" key="1">
    <citation type="submission" date="2008-11" db="EMBL/GenBank/DDBJ databases">
        <title>Draft genome sequence of Bacteroides pectinophilus (ATCC 43243).</title>
        <authorList>
            <person name="Sudarsanam P."/>
            <person name="Ley R."/>
            <person name="Guruge J."/>
            <person name="Turnbaugh P.J."/>
            <person name="Mahowald M."/>
            <person name="Liep D."/>
            <person name="Gordon J."/>
        </authorList>
    </citation>
    <scope>NUCLEOTIDE SEQUENCE [LARGE SCALE GENOMIC DNA]</scope>
    <source>
        <strain evidence="1 2">ATCC 43243</strain>
    </source>
</reference>
<dbReference type="Pfam" id="PF06949">
    <property type="entry name" value="DUF1292"/>
    <property type="match status" value="1"/>
</dbReference>
<evidence type="ECO:0008006" key="3">
    <source>
        <dbReference type="Google" id="ProtNLM"/>
    </source>
</evidence>
<dbReference type="InterPro" id="IPR009711">
    <property type="entry name" value="UPF0473"/>
</dbReference>